<sequence>MKIKIAITSLLLVLLFQSCSLDDGEGSIVNYQALPVLEVEVPQSFTFGEVHSIPVIFEYTNSCQTFAGFEVTSNLNERVITVVASVTDRGCEEELVRTQQSLNFLAASNGSYIFKFFTGVDDNDEPMYLEYTIPVEE</sequence>
<name>A0A1Z8AVV9_9FLAO</name>
<reference evidence="3" key="1">
    <citation type="journal article" date="2017" name="Proc. Natl. Acad. Sci. U.S.A.">
        <title>Simulation of Deepwater Horizon oil plume reveals substrate specialization within a complex community of hydrocarbon-degraders.</title>
        <authorList>
            <person name="Hu P."/>
            <person name="Dubinsky E.A."/>
            <person name="Probst A.J."/>
            <person name="Wang J."/>
            <person name="Sieber C.M.K."/>
            <person name="Tom L.M."/>
            <person name="Gardinali P."/>
            <person name="Banfield J.F."/>
            <person name="Atlas R.M."/>
            <person name="Andersen G.L."/>
        </authorList>
    </citation>
    <scope>NUCLEOTIDE SEQUENCE [LARGE SCALE GENOMIC DNA]</scope>
</reference>
<comment type="caution">
    <text evidence="2">The sequence shown here is derived from an EMBL/GenBank/DDBJ whole genome shotgun (WGS) entry which is preliminary data.</text>
</comment>
<evidence type="ECO:0000313" key="3">
    <source>
        <dbReference type="Proteomes" id="UP000196102"/>
    </source>
</evidence>
<evidence type="ECO:0008006" key="4">
    <source>
        <dbReference type="Google" id="ProtNLM"/>
    </source>
</evidence>
<feature type="signal peptide" evidence="1">
    <location>
        <begin position="1"/>
        <end position="21"/>
    </location>
</feature>
<dbReference type="EMBL" id="MAAX01000120">
    <property type="protein sequence ID" value="OUS14467.1"/>
    <property type="molecule type" value="Genomic_DNA"/>
</dbReference>
<feature type="chain" id="PRO_5012148127" description="Lipoprotein" evidence="1">
    <location>
        <begin position="22"/>
        <end position="137"/>
    </location>
</feature>
<dbReference type="AlphaFoldDB" id="A0A1Z8AVV9"/>
<dbReference type="Proteomes" id="UP000196102">
    <property type="component" value="Unassembled WGS sequence"/>
</dbReference>
<evidence type="ECO:0000313" key="2">
    <source>
        <dbReference type="EMBL" id="OUS14467.1"/>
    </source>
</evidence>
<keyword evidence="1" id="KW-0732">Signal</keyword>
<evidence type="ECO:0000256" key="1">
    <source>
        <dbReference type="SAM" id="SignalP"/>
    </source>
</evidence>
<dbReference type="RefSeq" id="WP_303686900.1">
    <property type="nucleotide sequence ID" value="NZ_CAJXYO010000002.1"/>
</dbReference>
<protein>
    <recommendedName>
        <fullName evidence="4">Lipoprotein</fullName>
    </recommendedName>
</protein>
<dbReference type="PROSITE" id="PS51257">
    <property type="entry name" value="PROKAR_LIPOPROTEIN"/>
    <property type="match status" value="1"/>
</dbReference>
<gene>
    <name evidence="2" type="ORF">A9Q93_08045</name>
</gene>
<proteinExistence type="predicted"/>
<accession>A0A1Z8AVV9</accession>
<organism evidence="2 3">
    <name type="scientific">Nonlabens dokdonensis</name>
    <dbReference type="NCBI Taxonomy" id="328515"/>
    <lineage>
        <taxon>Bacteria</taxon>
        <taxon>Pseudomonadati</taxon>
        <taxon>Bacteroidota</taxon>
        <taxon>Flavobacteriia</taxon>
        <taxon>Flavobacteriales</taxon>
        <taxon>Flavobacteriaceae</taxon>
        <taxon>Nonlabens</taxon>
    </lineage>
</organism>